<dbReference type="Gene3D" id="3.30.70.20">
    <property type="match status" value="2"/>
</dbReference>
<dbReference type="Pfam" id="PF00037">
    <property type="entry name" value="Fer4"/>
    <property type="match status" value="1"/>
</dbReference>
<proteinExistence type="predicted"/>
<dbReference type="AlphaFoldDB" id="J9FDF6"/>
<evidence type="ECO:0000256" key="1">
    <source>
        <dbReference type="ARBA" id="ARBA00022448"/>
    </source>
</evidence>
<keyword evidence="4" id="KW-0249">Electron transport</keyword>
<gene>
    <name evidence="8" type="ORF">EVA_18952</name>
</gene>
<dbReference type="GO" id="GO:0051539">
    <property type="term" value="F:4 iron, 4 sulfur cluster binding"/>
    <property type="evidence" value="ECO:0007669"/>
    <property type="project" value="UniProtKB-KW"/>
</dbReference>
<dbReference type="PANTHER" id="PTHR42859">
    <property type="entry name" value="OXIDOREDUCTASE"/>
    <property type="match status" value="1"/>
</dbReference>
<evidence type="ECO:0000259" key="7">
    <source>
        <dbReference type="PROSITE" id="PS51379"/>
    </source>
</evidence>
<feature type="domain" description="4Fe-4S ferredoxin-type" evidence="7">
    <location>
        <begin position="54"/>
        <end position="83"/>
    </location>
</feature>
<dbReference type="InterPro" id="IPR057431">
    <property type="entry name" value="LdpA_Fe-S-bd"/>
</dbReference>
<organism evidence="8">
    <name type="scientific">gut metagenome</name>
    <dbReference type="NCBI Taxonomy" id="749906"/>
    <lineage>
        <taxon>unclassified sequences</taxon>
        <taxon>metagenomes</taxon>
        <taxon>organismal metagenomes</taxon>
    </lineage>
</organism>
<dbReference type="InterPro" id="IPR050294">
    <property type="entry name" value="RnfB_subfamily"/>
</dbReference>
<evidence type="ECO:0000256" key="3">
    <source>
        <dbReference type="ARBA" id="ARBA00022723"/>
    </source>
</evidence>
<feature type="non-terminal residue" evidence="8">
    <location>
        <position position="1"/>
    </location>
</feature>
<name>J9FDF6_9ZZZZ</name>
<keyword evidence="6" id="KW-0411">Iron-sulfur</keyword>
<dbReference type="InterPro" id="IPR017900">
    <property type="entry name" value="4Fe4S_Fe_S_CS"/>
</dbReference>
<dbReference type="Pfam" id="PF25160">
    <property type="entry name" value="LdpA_Fe-S-bd"/>
    <property type="match status" value="1"/>
</dbReference>
<accession>J9FDF6</accession>
<dbReference type="SUPFAM" id="SSF54862">
    <property type="entry name" value="4Fe-4S ferredoxins"/>
    <property type="match status" value="1"/>
</dbReference>
<dbReference type="PANTHER" id="PTHR42859:SF10">
    <property type="entry name" value="DIMETHYLSULFOXIDE REDUCTASE CHAIN B"/>
    <property type="match status" value="1"/>
</dbReference>
<evidence type="ECO:0000256" key="2">
    <source>
        <dbReference type="ARBA" id="ARBA00022485"/>
    </source>
</evidence>
<keyword evidence="5" id="KW-0408">Iron</keyword>
<reference evidence="8" key="1">
    <citation type="journal article" date="2012" name="PLoS ONE">
        <title>Gene sets for utilization of primary and secondary nutrition supplies in the distal gut of endangered iberian lynx.</title>
        <authorList>
            <person name="Alcaide M."/>
            <person name="Messina E."/>
            <person name="Richter M."/>
            <person name="Bargiela R."/>
            <person name="Peplies J."/>
            <person name="Huws S.A."/>
            <person name="Newbold C.J."/>
            <person name="Golyshin P.N."/>
            <person name="Simon M.A."/>
            <person name="Lopez G."/>
            <person name="Yakimov M.M."/>
            <person name="Ferrer M."/>
        </authorList>
    </citation>
    <scope>NUCLEOTIDE SEQUENCE</scope>
</reference>
<dbReference type="CDD" id="cd04410">
    <property type="entry name" value="DMSOR_beta-like"/>
    <property type="match status" value="1"/>
</dbReference>
<dbReference type="InterPro" id="IPR017896">
    <property type="entry name" value="4Fe4S_Fe-S-bd"/>
</dbReference>
<dbReference type="InterPro" id="IPR009016">
    <property type="entry name" value="Fe_hydrogenase"/>
</dbReference>
<sequence>DAIVFLNGRAHIQEERCIKCGKCMEVCPFHAVVHIPVPCEEACPVDAIKKNEDGVAEIDHAKCIGCGKCVRSCPFGAIVERSGLFPVAKMLKNKEKVIAMIAPAIEGQFPGSLGQIKAALKKVGFT</sequence>
<protein>
    <submittedName>
        <fullName evidence="8">Hydrogenase large subunit domain protein</fullName>
    </submittedName>
</protein>
<dbReference type="EMBL" id="AMCI01007250">
    <property type="protein sequence ID" value="EJW92941.1"/>
    <property type="molecule type" value="Genomic_DNA"/>
</dbReference>
<dbReference type="GO" id="GO:0046872">
    <property type="term" value="F:metal ion binding"/>
    <property type="evidence" value="ECO:0007669"/>
    <property type="project" value="UniProtKB-KW"/>
</dbReference>
<evidence type="ECO:0000256" key="5">
    <source>
        <dbReference type="ARBA" id="ARBA00023004"/>
    </source>
</evidence>
<evidence type="ECO:0000313" key="8">
    <source>
        <dbReference type="EMBL" id="EJW92941.1"/>
    </source>
</evidence>
<evidence type="ECO:0000256" key="4">
    <source>
        <dbReference type="ARBA" id="ARBA00022982"/>
    </source>
</evidence>
<dbReference type="PROSITE" id="PS51379">
    <property type="entry name" value="4FE4S_FER_2"/>
    <property type="match status" value="2"/>
</dbReference>
<evidence type="ECO:0000256" key="6">
    <source>
        <dbReference type="ARBA" id="ARBA00023014"/>
    </source>
</evidence>
<feature type="domain" description="4Fe-4S ferredoxin-type" evidence="7">
    <location>
        <begin position="8"/>
        <end position="37"/>
    </location>
</feature>
<keyword evidence="2" id="KW-0004">4Fe-4S</keyword>
<comment type="caution">
    <text evidence="8">The sequence shown here is derived from an EMBL/GenBank/DDBJ whole genome shotgun (WGS) entry which is preliminary data.</text>
</comment>
<keyword evidence="3" id="KW-0479">Metal-binding</keyword>
<keyword evidence="1" id="KW-0813">Transport</keyword>
<dbReference type="SUPFAM" id="SSF53920">
    <property type="entry name" value="Fe-only hydrogenase"/>
    <property type="match status" value="1"/>
</dbReference>
<dbReference type="PROSITE" id="PS00198">
    <property type="entry name" value="4FE4S_FER_1"/>
    <property type="match status" value="1"/>
</dbReference>